<dbReference type="GO" id="GO:0005634">
    <property type="term" value="C:nucleus"/>
    <property type="evidence" value="ECO:0007669"/>
    <property type="project" value="UniProtKB-SubCell"/>
</dbReference>
<evidence type="ECO:0000313" key="11">
    <source>
        <dbReference type="Proteomes" id="UP000275772"/>
    </source>
</evidence>
<keyword evidence="4 7" id="KW-0507">mRNA processing</keyword>
<dbReference type="InterPro" id="IPR045243">
    <property type="entry name" value="Rna14-like"/>
</dbReference>
<dbReference type="PANTHER" id="PTHR19980:SF0">
    <property type="entry name" value="CLEAVAGE STIMULATION FACTOR SUBUNIT 3"/>
    <property type="match status" value="1"/>
</dbReference>
<reference evidence="10 11" key="1">
    <citation type="submission" date="2017-11" db="EMBL/GenBank/DDBJ databases">
        <authorList>
            <person name="Kracher B."/>
        </authorList>
    </citation>
    <scope>NUCLEOTIDE SEQUENCE [LARGE SCALE GENOMIC DNA]</scope>
    <source>
        <strain evidence="10 11">RACE1</strain>
    </source>
</reference>
<dbReference type="PANTHER" id="PTHR19980">
    <property type="entry name" value="RNA CLEAVAGE STIMULATION FACTOR"/>
    <property type="match status" value="1"/>
</dbReference>
<keyword evidence="6 7" id="KW-0539">Nucleus</keyword>
<keyword evidence="5" id="KW-0677">Repeat</keyword>
<dbReference type="Pfam" id="PF05843">
    <property type="entry name" value="Suf"/>
    <property type="match status" value="1"/>
</dbReference>
<evidence type="ECO:0000256" key="1">
    <source>
        <dbReference type="ARBA" id="ARBA00002863"/>
    </source>
</evidence>
<organism evidence="10 11">
    <name type="scientific">Blumeria hordei</name>
    <name type="common">Barley powdery mildew</name>
    <name type="synonym">Blumeria graminis f. sp. hordei</name>
    <dbReference type="NCBI Taxonomy" id="2867405"/>
    <lineage>
        <taxon>Eukaryota</taxon>
        <taxon>Fungi</taxon>
        <taxon>Dikarya</taxon>
        <taxon>Ascomycota</taxon>
        <taxon>Pezizomycotina</taxon>
        <taxon>Leotiomycetes</taxon>
        <taxon>Erysiphales</taxon>
        <taxon>Erysiphaceae</taxon>
        <taxon>Blumeria</taxon>
    </lineage>
</organism>
<gene>
    <name evidence="10" type="ORF">BLGHR1_12830</name>
</gene>
<keyword evidence="3 7" id="KW-0963">Cytoplasm</keyword>
<dbReference type="SMART" id="SM00386">
    <property type="entry name" value="HAT"/>
    <property type="match status" value="4"/>
</dbReference>
<dbReference type="GO" id="GO:0003729">
    <property type="term" value="F:mRNA binding"/>
    <property type="evidence" value="ECO:0007669"/>
    <property type="project" value="TreeGrafter"/>
</dbReference>
<dbReference type="EMBL" id="UNSH01000041">
    <property type="protein sequence ID" value="SZF02053.1"/>
    <property type="molecule type" value="Genomic_DNA"/>
</dbReference>
<evidence type="ECO:0000256" key="8">
    <source>
        <dbReference type="SAM" id="MobiDB-lite"/>
    </source>
</evidence>
<feature type="region of interest" description="Disordered" evidence="8">
    <location>
        <begin position="840"/>
        <end position="928"/>
    </location>
</feature>
<evidence type="ECO:0000256" key="3">
    <source>
        <dbReference type="ARBA" id="ARBA00022490"/>
    </source>
</evidence>
<comment type="subcellular location">
    <subcellularLocation>
        <location evidence="2 7">Cytoplasm</location>
    </subcellularLocation>
    <subcellularLocation>
        <location evidence="7">Nucleus</location>
    </subcellularLocation>
    <text evidence="7">Nucleus and/or cytoplasm.</text>
</comment>
<feature type="region of interest" description="Disordered" evidence="8">
    <location>
        <begin position="997"/>
        <end position="1066"/>
    </location>
</feature>
<comment type="function">
    <text evidence="1 7">Component of the cleavage factor IA (CFIA) complex, which is involved in the endonucleolytic cleavage during polyadenylation-dependent pre-mRNA 3'-end formation.</text>
</comment>
<dbReference type="Gene3D" id="1.25.40.1040">
    <property type="match status" value="1"/>
</dbReference>
<sequence>MAEEDAEIALLHQLQAGQDNSNWGDVGTIGTAQCEYPNTELNNQQVLRESVSVDQVLCAISPRNAEYDDDDDDGEYDPSSISPLPAIAVAELEASRSSSRASTRKPKTVGGFIADDSDEECDVPPLDVSSVGLQPLAGNTLNQAISPSPLQNSISQQELKKSPENQADSTVEKPSIPVNPSTTGNFPAQEIGILTSIVPPAGVTYPKARLPNDRTGILEDRIKEDTRGDLDAWLALIKEHRSRNKLDEARSVYERFFKVFPQAAGIWVAYIEMELENDNFTAAENIFGRSLLTVPNVALWSVYLNYIRRRNDLMNDMTGSARATVTQSYDFVLANIGIDKDSGKIWHEYIQFIRSAPGTIGGNSWQDQQKMDQLRKAYQRAINVPMSTLNALWKEYDQFEMSLNKITGRKFLQEKSPSYMSARSANTTLENLTRGLVRTTLPQLPPAPGFEGDQEYLRQVELWQKWITWEQEDPLVLKDDEPETYKQRVLYVYKQAVMSLRFWPEIFVDAADWCFGNGLDKEGDAFLSSGQSANPESCLITFKKADRLELTLAIDEADKSPAERGATVRAPYDQLFNTLYDMIKHLKAREARDLAKLEESSALDASISAIISKAEDDDEEPDSDKQAREASKDIQIKAIQHGYSIQADILSRTISVAWIALMRAMRRVQGKGNNKDSNGGSRKIFSDARQRGKLTSDVYVAAALIEHHVYKDPAGTKIFERGAKLFPEDADFTLEYLKHLLSIGDTTNARVTFETVVSRLTQRPELVPKAKRLYSYFHKYESQYGELSQISKLEQRMAELFPEDPKLARFASRYSGDSFDPTAVRLIVSPATQMKPKALMQSIEQPSTLRDSPVPQYNHQASPRPQYVQATSSPKRIFPTDECDTDLNRPRKLARGESPLKGAAGRRLDQQRRLQQTQGTPAWQSNSSATIVPRDVNILLSLIPRAEHYTSTRFSPSAMVRLLRETIVPDYNTWKTAREESLPPPLAQRFLGNRQMLSQPQTQPPRPNGYSAYPAPPTQTGAWSQPPPQSQPSLLQIYPGQATQADYGSYTGPPVFSYRPSPFTVP</sequence>
<accession>A0A383UP12</accession>
<dbReference type="InterPro" id="IPR008847">
    <property type="entry name" value="Suf"/>
</dbReference>
<feature type="compositionally biased region" description="Polar residues" evidence="8">
    <location>
        <begin position="842"/>
        <end position="874"/>
    </location>
</feature>
<evidence type="ECO:0000256" key="2">
    <source>
        <dbReference type="ARBA" id="ARBA00004496"/>
    </source>
</evidence>
<dbReference type="SUPFAM" id="SSF48452">
    <property type="entry name" value="TPR-like"/>
    <property type="match status" value="2"/>
</dbReference>
<dbReference type="GO" id="GO:0005737">
    <property type="term" value="C:cytoplasm"/>
    <property type="evidence" value="ECO:0007669"/>
    <property type="project" value="UniProtKB-SubCell"/>
</dbReference>
<dbReference type="AlphaFoldDB" id="A0A383UP12"/>
<evidence type="ECO:0000256" key="7">
    <source>
        <dbReference type="RuleBase" id="RU369035"/>
    </source>
</evidence>
<feature type="compositionally biased region" description="Polar residues" evidence="8">
    <location>
        <begin position="140"/>
        <end position="157"/>
    </location>
</feature>
<evidence type="ECO:0000259" key="9">
    <source>
        <dbReference type="Pfam" id="PF05843"/>
    </source>
</evidence>
<dbReference type="VEuPathDB" id="FungiDB:BLGHR1_12830"/>
<dbReference type="InterPro" id="IPR011990">
    <property type="entry name" value="TPR-like_helical_dom_sf"/>
</dbReference>
<evidence type="ECO:0000313" key="10">
    <source>
        <dbReference type="EMBL" id="SZF02053.1"/>
    </source>
</evidence>
<dbReference type="FunFam" id="1.25.40.1040:FF:000006">
    <property type="entry name" value="CFIA complex component Rna14, putative"/>
    <property type="match status" value="1"/>
</dbReference>
<feature type="region of interest" description="Disordered" evidence="8">
    <location>
        <begin position="92"/>
        <end position="120"/>
    </location>
</feature>
<proteinExistence type="predicted"/>
<dbReference type="GO" id="GO:0180010">
    <property type="term" value="P:co-transcriptional mRNA 3'-end processing, cleavage and polyadenylation pathway"/>
    <property type="evidence" value="ECO:0007669"/>
    <property type="project" value="UniProtKB-UniRule"/>
</dbReference>
<evidence type="ECO:0000256" key="4">
    <source>
        <dbReference type="ARBA" id="ARBA00022664"/>
    </source>
</evidence>
<dbReference type="Proteomes" id="UP000275772">
    <property type="component" value="Unassembled WGS sequence"/>
</dbReference>
<evidence type="ECO:0000256" key="5">
    <source>
        <dbReference type="ARBA" id="ARBA00022737"/>
    </source>
</evidence>
<protein>
    <recommendedName>
        <fullName evidence="7">mRNA 3'-end-processing protein RNA14</fullName>
    </recommendedName>
</protein>
<feature type="domain" description="Suppressor of forked" evidence="9">
    <location>
        <begin position="214"/>
        <end position="823"/>
    </location>
</feature>
<feature type="region of interest" description="Disordered" evidence="8">
    <location>
        <begin position="140"/>
        <end position="184"/>
    </location>
</feature>
<dbReference type="InterPro" id="IPR003107">
    <property type="entry name" value="HAT"/>
</dbReference>
<evidence type="ECO:0000256" key="6">
    <source>
        <dbReference type="ARBA" id="ARBA00023242"/>
    </source>
</evidence>
<name>A0A383UP12_BLUHO</name>